<dbReference type="SUPFAM" id="SSF47661">
    <property type="entry name" value="t-snare proteins"/>
    <property type="match status" value="1"/>
</dbReference>
<keyword evidence="3" id="KW-0813">Transport</keyword>
<gene>
    <name evidence="13" type="ORF">AKO1_010777</name>
</gene>
<feature type="coiled-coil region" evidence="9">
    <location>
        <begin position="39"/>
        <end position="89"/>
    </location>
</feature>
<evidence type="ECO:0000256" key="10">
    <source>
        <dbReference type="SAM" id="MobiDB-lite"/>
    </source>
</evidence>
<dbReference type="Gene3D" id="1.20.58.400">
    <property type="entry name" value="t-snare proteins"/>
    <property type="match status" value="1"/>
</dbReference>
<reference evidence="13 14" key="1">
    <citation type="submission" date="2024-03" db="EMBL/GenBank/DDBJ databases">
        <title>The Acrasis kona genome and developmental transcriptomes reveal deep origins of eukaryotic multicellular pathways.</title>
        <authorList>
            <person name="Sheikh S."/>
            <person name="Fu C.-J."/>
            <person name="Brown M.W."/>
            <person name="Baldauf S.L."/>
        </authorList>
    </citation>
    <scope>NUCLEOTIDE SEQUENCE [LARGE SCALE GENOMIC DNA]</scope>
    <source>
        <strain evidence="13 14">ATCC MYA-3509</strain>
    </source>
</reference>
<keyword evidence="6 11" id="KW-1133">Transmembrane helix</keyword>
<feature type="domain" description="Vesicle transport v-SNARE N-terminal" evidence="12">
    <location>
        <begin position="1"/>
        <end position="93"/>
    </location>
</feature>
<feature type="region of interest" description="Disordered" evidence="10">
    <location>
        <begin position="227"/>
        <end position="248"/>
    </location>
</feature>
<keyword evidence="4 11" id="KW-0812">Transmembrane</keyword>
<dbReference type="GO" id="GO:0005794">
    <property type="term" value="C:Golgi apparatus"/>
    <property type="evidence" value="ECO:0007669"/>
    <property type="project" value="TreeGrafter"/>
</dbReference>
<proteinExistence type="inferred from homology"/>
<dbReference type="GO" id="GO:0000149">
    <property type="term" value="F:SNARE binding"/>
    <property type="evidence" value="ECO:0007669"/>
    <property type="project" value="TreeGrafter"/>
</dbReference>
<dbReference type="GO" id="GO:0012507">
    <property type="term" value="C:ER to Golgi transport vesicle membrane"/>
    <property type="evidence" value="ECO:0007669"/>
    <property type="project" value="TreeGrafter"/>
</dbReference>
<feature type="transmembrane region" description="Helical" evidence="11">
    <location>
        <begin position="196"/>
        <end position="221"/>
    </location>
</feature>
<dbReference type="GO" id="GO:0031902">
    <property type="term" value="C:late endosome membrane"/>
    <property type="evidence" value="ECO:0007669"/>
    <property type="project" value="TreeGrafter"/>
</dbReference>
<dbReference type="AlphaFoldDB" id="A0AAW2YLB0"/>
<dbReference type="PANTHER" id="PTHR21230:SF26">
    <property type="entry name" value="VESICLE TRANSPORT THROUGH INTERACTION WITH T-SNARES HOMOLOG 1A"/>
    <property type="match status" value="1"/>
</dbReference>
<evidence type="ECO:0000256" key="3">
    <source>
        <dbReference type="ARBA" id="ARBA00022448"/>
    </source>
</evidence>
<accession>A0AAW2YLB0</accession>
<organism evidence="13 14">
    <name type="scientific">Acrasis kona</name>
    <dbReference type="NCBI Taxonomy" id="1008807"/>
    <lineage>
        <taxon>Eukaryota</taxon>
        <taxon>Discoba</taxon>
        <taxon>Heterolobosea</taxon>
        <taxon>Tetramitia</taxon>
        <taxon>Eutetramitia</taxon>
        <taxon>Acrasidae</taxon>
        <taxon>Acrasis</taxon>
    </lineage>
</organism>
<dbReference type="EMBL" id="JAOPGA020000309">
    <property type="protein sequence ID" value="KAL0478113.1"/>
    <property type="molecule type" value="Genomic_DNA"/>
</dbReference>
<keyword evidence="5" id="KW-0653">Protein transport</keyword>
<keyword evidence="14" id="KW-1185">Reference proteome</keyword>
<comment type="caution">
    <text evidence="13">The sequence shown here is derived from an EMBL/GenBank/DDBJ whole genome shotgun (WGS) entry which is preliminary data.</text>
</comment>
<dbReference type="GO" id="GO:0006886">
    <property type="term" value="P:intracellular protein transport"/>
    <property type="evidence" value="ECO:0007669"/>
    <property type="project" value="InterPro"/>
</dbReference>
<keyword evidence="7 9" id="KW-0175">Coiled coil</keyword>
<evidence type="ECO:0000256" key="1">
    <source>
        <dbReference type="ARBA" id="ARBA00004211"/>
    </source>
</evidence>
<evidence type="ECO:0000256" key="5">
    <source>
        <dbReference type="ARBA" id="ARBA00022927"/>
    </source>
</evidence>
<evidence type="ECO:0000256" key="2">
    <source>
        <dbReference type="ARBA" id="ARBA00006108"/>
    </source>
</evidence>
<dbReference type="GO" id="GO:0005789">
    <property type="term" value="C:endoplasmic reticulum membrane"/>
    <property type="evidence" value="ECO:0007669"/>
    <property type="project" value="TreeGrafter"/>
</dbReference>
<protein>
    <submittedName>
        <fullName evidence="13">V-SNARE family protein 1</fullName>
    </submittedName>
</protein>
<dbReference type="SUPFAM" id="SSF58038">
    <property type="entry name" value="SNARE fusion complex"/>
    <property type="match status" value="1"/>
</dbReference>
<evidence type="ECO:0000256" key="8">
    <source>
        <dbReference type="ARBA" id="ARBA00023136"/>
    </source>
</evidence>
<dbReference type="Gene3D" id="1.20.5.110">
    <property type="match status" value="1"/>
</dbReference>
<comment type="subcellular location">
    <subcellularLocation>
        <location evidence="1">Membrane</location>
        <topology evidence="1">Single-pass type IV membrane protein</topology>
    </subcellularLocation>
</comment>
<evidence type="ECO:0000256" key="7">
    <source>
        <dbReference type="ARBA" id="ARBA00023054"/>
    </source>
</evidence>
<dbReference type="PANTHER" id="PTHR21230">
    <property type="entry name" value="VESICLE TRANSPORT V-SNARE PROTEIN VTI1-RELATED"/>
    <property type="match status" value="1"/>
</dbReference>
<dbReference type="Proteomes" id="UP001431209">
    <property type="component" value="Unassembled WGS sequence"/>
</dbReference>
<evidence type="ECO:0000256" key="9">
    <source>
        <dbReference type="SAM" id="Coils"/>
    </source>
</evidence>
<dbReference type="GO" id="GO:0006906">
    <property type="term" value="P:vesicle fusion"/>
    <property type="evidence" value="ECO:0007669"/>
    <property type="project" value="TreeGrafter"/>
</dbReference>
<evidence type="ECO:0000256" key="11">
    <source>
        <dbReference type="SAM" id="Phobius"/>
    </source>
</evidence>
<evidence type="ECO:0000259" key="12">
    <source>
        <dbReference type="Pfam" id="PF05008"/>
    </source>
</evidence>
<dbReference type="InterPro" id="IPR007705">
    <property type="entry name" value="Vesicle_trsprt_v-SNARE_N"/>
</dbReference>
<evidence type="ECO:0000256" key="6">
    <source>
        <dbReference type="ARBA" id="ARBA00022989"/>
    </source>
</evidence>
<dbReference type="Pfam" id="PF12352">
    <property type="entry name" value="V-SNARE_C"/>
    <property type="match status" value="1"/>
</dbReference>
<sequence length="248" mass="27857">MSETLFRGYEQDYQDASNSAKQDLALLSSQSGEKKKSTIRRIEKLLDNGRDNIRQMDTEANSIVDRPVKDRLKKKVQACKQDLEILTSELNRSSKTEATDRTSLLGKEDIDTLARGNRSKLASTQISMERGSDSLARSLQLMEENESIGIQASQSLREQGEQIVRTHQRIYDTDSDVKRGGKLIGNMTRRQITNRVILALIVLALLIAIGICLFFIIRAIVQKYETPAPAPQPTTTKPPTSEAPKMFF</sequence>
<dbReference type="InterPro" id="IPR010989">
    <property type="entry name" value="SNARE"/>
</dbReference>
<name>A0AAW2YLB0_9EUKA</name>
<dbReference type="GO" id="GO:0031201">
    <property type="term" value="C:SNARE complex"/>
    <property type="evidence" value="ECO:0007669"/>
    <property type="project" value="TreeGrafter"/>
</dbReference>
<keyword evidence="8 11" id="KW-0472">Membrane</keyword>
<evidence type="ECO:0000313" key="14">
    <source>
        <dbReference type="Proteomes" id="UP001431209"/>
    </source>
</evidence>
<dbReference type="InterPro" id="IPR038407">
    <property type="entry name" value="v-SNARE_N_sf"/>
</dbReference>
<comment type="similarity">
    <text evidence="2">Belongs to the VTI1 family.</text>
</comment>
<dbReference type="FunFam" id="1.20.5.110:FF:000002">
    <property type="entry name" value="Vesicle transport through interaction with t-SNAREsB"/>
    <property type="match status" value="1"/>
</dbReference>
<evidence type="ECO:0000256" key="4">
    <source>
        <dbReference type="ARBA" id="ARBA00022692"/>
    </source>
</evidence>
<dbReference type="Pfam" id="PF05008">
    <property type="entry name" value="V-SNARE"/>
    <property type="match status" value="1"/>
</dbReference>
<dbReference type="GO" id="GO:0005484">
    <property type="term" value="F:SNAP receptor activity"/>
    <property type="evidence" value="ECO:0007669"/>
    <property type="project" value="TreeGrafter"/>
</dbReference>
<evidence type="ECO:0000313" key="13">
    <source>
        <dbReference type="EMBL" id="KAL0478113.1"/>
    </source>
</evidence>